<keyword evidence="3 5" id="KW-0238">DNA-binding</keyword>
<evidence type="ECO:0000256" key="3">
    <source>
        <dbReference type="ARBA" id="ARBA00023125"/>
    </source>
</evidence>
<evidence type="ECO:0000313" key="9">
    <source>
        <dbReference type="Proteomes" id="UP001064782"/>
    </source>
</evidence>
<feature type="DNA-binding region" description="H-T-H motif" evidence="5">
    <location>
        <begin position="72"/>
        <end position="91"/>
    </location>
</feature>
<dbReference type="SUPFAM" id="SSF48498">
    <property type="entry name" value="Tetracyclin repressor-like, C-terminal domain"/>
    <property type="match status" value="1"/>
</dbReference>
<gene>
    <name evidence="8" type="ORF">Mkiyose1413_06470</name>
    <name evidence="7" type="ORF">SRL2020028_02160</name>
</gene>
<keyword evidence="9" id="KW-1185">Reference proteome</keyword>
<dbReference type="Gene3D" id="1.10.357.10">
    <property type="entry name" value="Tetracycline Repressor, domain 2"/>
    <property type="match status" value="1"/>
</dbReference>
<proteinExistence type="predicted"/>
<dbReference type="EMBL" id="BRZI01000002">
    <property type="protein sequence ID" value="GLD28764.1"/>
    <property type="molecule type" value="Genomic_DNA"/>
</dbReference>
<organism evidence="8 9">
    <name type="scientific">Mycobacterium kiyosense</name>
    <dbReference type="NCBI Taxonomy" id="2871094"/>
    <lineage>
        <taxon>Bacteria</taxon>
        <taxon>Bacillati</taxon>
        <taxon>Actinomycetota</taxon>
        <taxon>Actinomycetes</taxon>
        <taxon>Mycobacteriales</taxon>
        <taxon>Mycobacteriaceae</taxon>
        <taxon>Mycobacterium</taxon>
    </lineage>
</organism>
<dbReference type="Proteomes" id="UP001064782">
    <property type="component" value="Unassembled WGS sequence"/>
</dbReference>
<sequence length="240" mass="26355">MTSANDSPGRDDSGAGAVLLPPPGMSLSLAGHGRAKRRTNTSVLSTDAAEARQQILAAAENVIARYGVSKTTMDDIGKQAGVSRPTVYRYFGDRDNLLCALIERRTRMLFDRARDYIFGFESFDRQLVEGLLYLVDHGRKDPIVRILVGPESLGVTTPIVNGSALVVELTAEMWEPVLQRAIQRGEIRSDLDVLAVGQWLALVQFILVGRRDVAGVDEPATREMLQRFVLPAFMPETGDK</sequence>
<comment type="subunit">
    <text evidence="1">Homodimer.</text>
</comment>
<evidence type="ECO:0000256" key="5">
    <source>
        <dbReference type="PROSITE-ProRule" id="PRU00335"/>
    </source>
</evidence>
<dbReference type="InterPro" id="IPR050109">
    <property type="entry name" value="HTH-type_TetR-like_transc_reg"/>
</dbReference>
<dbReference type="FunFam" id="1.10.10.60:FF:000141">
    <property type="entry name" value="TetR family transcriptional regulator"/>
    <property type="match status" value="1"/>
</dbReference>
<name>A0A9P3Q425_9MYCO</name>
<dbReference type="InterPro" id="IPR036271">
    <property type="entry name" value="Tet_transcr_reg_TetR-rel_C_sf"/>
</dbReference>
<dbReference type="Pfam" id="PF00440">
    <property type="entry name" value="TetR_N"/>
    <property type="match status" value="1"/>
</dbReference>
<evidence type="ECO:0000256" key="1">
    <source>
        <dbReference type="ARBA" id="ARBA00011738"/>
    </source>
</evidence>
<feature type="domain" description="HTH tetR-type" evidence="6">
    <location>
        <begin position="49"/>
        <end position="109"/>
    </location>
</feature>
<dbReference type="GO" id="GO:0003700">
    <property type="term" value="F:DNA-binding transcription factor activity"/>
    <property type="evidence" value="ECO:0007669"/>
    <property type="project" value="TreeGrafter"/>
</dbReference>
<evidence type="ECO:0000313" key="7">
    <source>
        <dbReference type="EMBL" id="GLB80960.1"/>
    </source>
</evidence>
<dbReference type="AlphaFoldDB" id="A0A9P3Q425"/>
<dbReference type="GO" id="GO:0000976">
    <property type="term" value="F:transcription cis-regulatory region binding"/>
    <property type="evidence" value="ECO:0007669"/>
    <property type="project" value="TreeGrafter"/>
</dbReference>
<dbReference type="PANTHER" id="PTHR30055">
    <property type="entry name" value="HTH-TYPE TRANSCRIPTIONAL REGULATOR RUTR"/>
    <property type="match status" value="1"/>
</dbReference>
<dbReference type="Proteomes" id="UP001165663">
    <property type="component" value="Unassembled WGS sequence"/>
</dbReference>
<dbReference type="PROSITE" id="PS50977">
    <property type="entry name" value="HTH_TETR_2"/>
    <property type="match status" value="1"/>
</dbReference>
<reference evidence="8" key="1">
    <citation type="submission" date="2022-08" db="EMBL/GenBank/DDBJ databases">
        <title>Mycobacterium kiyosense sp. nov., scotochromogenic slow-glowing species isolated from respiratory specimens.</title>
        <authorList>
            <person name="Fukano H."/>
            <person name="Kazumi Y."/>
            <person name="Sakagami N."/>
            <person name="Ato M."/>
            <person name="Mitarai S."/>
            <person name="Hoshino Y."/>
        </authorList>
    </citation>
    <scope>NUCLEOTIDE SEQUENCE</scope>
    <source>
        <strain evidence="8">1413</strain>
        <strain evidence="7">SRL2020-028</strain>
    </source>
</reference>
<evidence type="ECO:0000259" key="6">
    <source>
        <dbReference type="PROSITE" id="PS50977"/>
    </source>
</evidence>
<accession>A0A9P3Q425</accession>
<dbReference type="PANTHER" id="PTHR30055:SF234">
    <property type="entry name" value="HTH-TYPE TRANSCRIPTIONAL REGULATOR BETI"/>
    <property type="match status" value="1"/>
</dbReference>
<evidence type="ECO:0000256" key="4">
    <source>
        <dbReference type="ARBA" id="ARBA00023163"/>
    </source>
</evidence>
<keyword evidence="2" id="KW-0805">Transcription regulation</keyword>
<protein>
    <submittedName>
        <fullName evidence="8">Transcriptional regulator, TetR family protein</fullName>
    </submittedName>
</protein>
<dbReference type="SUPFAM" id="SSF46689">
    <property type="entry name" value="Homeodomain-like"/>
    <property type="match status" value="1"/>
</dbReference>
<keyword evidence="4" id="KW-0804">Transcription</keyword>
<evidence type="ECO:0000313" key="8">
    <source>
        <dbReference type="EMBL" id="GLD28764.1"/>
    </source>
</evidence>
<dbReference type="PRINTS" id="PR00455">
    <property type="entry name" value="HTHTETR"/>
</dbReference>
<dbReference type="GO" id="GO:0045892">
    <property type="term" value="P:negative regulation of DNA-templated transcription"/>
    <property type="evidence" value="ECO:0007669"/>
    <property type="project" value="UniProtKB-ARBA"/>
</dbReference>
<dbReference type="InterPro" id="IPR009057">
    <property type="entry name" value="Homeodomain-like_sf"/>
</dbReference>
<dbReference type="EMBL" id="BRXE01000001">
    <property type="protein sequence ID" value="GLB80960.1"/>
    <property type="molecule type" value="Genomic_DNA"/>
</dbReference>
<comment type="caution">
    <text evidence="8">The sequence shown here is derived from an EMBL/GenBank/DDBJ whole genome shotgun (WGS) entry which is preliminary data.</text>
</comment>
<dbReference type="InterPro" id="IPR001647">
    <property type="entry name" value="HTH_TetR"/>
</dbReference>
<evidence type="ECO:0000256" key="2">
    <source>
        <dbReference type="ARBA" id="ARBA00023015"/>
    </source>
</evidence>